<dbReference type="SUPFAM" id="SSF52540">
    <property type="entry name" value="P-loop containing nucleoside triphosphate hydrolases"/>
    <property type="match status" value="1"/>
</dbReference>
<dbReference type="Gene3D" id="3.40.50.300">
    <property type="entry name" value="P-loop containing nucleotide triphosphate hydrolases"/>
    <property type="match status" value="1"/>
</dbReference>
<keyword evidence="1" id="KW-0547">Nucleotide-binding</keyword>
<sequence length="430" mass="48713">MVELSVYVAFITVLFASNCAVAAILCDKGSKFVHEVLWLVQQAQVKQAYTAESSMLQNLYQSAIDNGEMLADPHQAILIDALAPVFDELSAAKSTIEKPNKKKSAFSRFLSIVGQKEEVEKPKLVKGVYIWGGVGRGKTFIVDFFFRHLPIEKKQRTHFHSFMKSVHDQIRQLGHIEDPLEQVAKQIAENTRVLCLDEMHVNDITDAMLLGGLFKYLFEDGVTLITTSNIVPSGLYKDGLQRKRFLPAIELLETHTTVINADGEMDYRMRALEQADVYQIGVGDLVEKRLEQYFVAMVGTDAEIQTDPIKVNGRDIPVKQTCKGVAWFSFEVLCMSARSTLDYIELATRFDTILISDIPVMSTLQDDAARRFVNLIDELYDCSVNVVISAEAAPHELYVGKRMAFEFDRTISRLMEMRSKEYLFSKHNER</sequence>
<keyword evidence="4" id="KW-1185">Reference proteome</keyword>
<comment type="caution">
    <text evidence="3">The sequence shown here is derived from an EMBL/GenBank/DDBJ whole genome shotgun (WGS) entry which is preliminary data.</text>
</comment>
<reference evidence="3 4" key="1">
    <citation type="submission" date="2018-05" db="EMBL/GenBank/DDBJ databases">
        <title>Leucothrix arctica sp. nov., isolated from Arctic seawater.</title>
        <authorList>
            <person name="Choi A."/>
            <person name="Baek K."/>
        </authorList>
    </citation>
    <scope>NUCLEOTIDE SEQUENCE [LARGE SCALE GENOMIC DNA]</scope>
    <source>
        <strain evidence="3 4">JCM 18388</strain>
    </source>
</reference>
<dbReference type="InterPro" id="IPR027417">
    <property type="entry name" value="P-loop_NTPase"/>
</dbReference>
<evidence type="ECO:0000256" key="2">
    <source>
        <dbReference type="ARBA" id="ARBA00022840"/>
    </source>
</evidence>
<accession>A0A317C620</accession>
<evidence type="ECO:0000313" key="3">
    <source>
        <dbReference type="EMBL" id="PWQ94054.1"/>
    </source>
</evidence>
<keyword evidence="3" id="KW-0132">Cell division</keyword>
<dbReference type="AlphaFoldDB" id="A0A317C620"/>
<protein>
    <submittedName>
        <fullName evidence="3">Cell division protein ZapE</fullName>
    </submittedName>
</protein>
<keyword evidence="3" id="KW-0131">Cell cycle</keyword>
<evidence type="ECO:0000313" key="4">
    <source>
        <dbReference type="Proteomes" id="UP000245539"/>
    </source>
</evidence>
<dbReference type="GO" id="GO:0016887">
    <property type="term" value="F:ATP hydrolysis activity"/>
    <property type="evidence" value="ECO:0007669"/>
    <property type="project" value="InterPro"/>
</dbReference>
<evidence type="ECO:0000256" key="1">
    <source>
        <dbReference type="ARBA" id="ARBA00022741"/>
    </source>
</evidence>
<dbReference type="Proteomes" id="UP000245539">
    <property type="component" value="Unassembled WGS sequence"/>
</dbReference>
<name>A0A317C620_9GAMM</name>
<dbReference type="EMBL" id="QGKM01000059">
    <property type="protein sequence ID" value="PWQ94054.1"/>
    <property type="molecule type" value="Genomic_DNA"/>
</dbReference>
<keyword evidence="2" id="KW-0067">ATP-binding</keyword>
<dbReference type="NCBIfam" id="NF040713">
    <property type="entry name" value="ZapE"/>
    <property type="match status" value="1"/>
</dbReference>
<gene>
    <name evidence="3" type="ORF">DKW60_17275</name>
</gene>
<dbReference type="GO" id="GO:0005737">
    <property type="term" value="C:cytoplasm"/>
    <property type="evidence" value="ECO:0007669"/>
    <property type="project" value="TreeGrafter"/>
</dbReference>
<dbReference type="PANTHER" id="PTHR12169:SF6">
    <property type="entry name" value="AFG1-LIKE ATPASE"/>
    <property type="match status" value="1"/>
</dbReference>
<dbReference type="PANTHER" id="PTHR12169">
    <property type="entry name" value="ATPASE N2B"/>
    <property type="match status" value="1"/>
</dbReference>
<organism evidence="3 4">
    <name type="scientific">Leucothrix pacifica</name>
    <dbReference type="NCBI Taxonomy" id="1247513"/>
    <lineage>
        <taxon>Bacteria</taxon>
        <taxon>Pseudomonadati</taxon>
        <taxon>Pseudomonadota</taxon>
        <taxon>Gammaproteobacteria</taxon>
        <taxon>Thiotrichales</taxon>
        <taxon>Thiotrichaceae</taxon>
        <taxon>Leucothrix</taxon>
    </lineage>
</organism>
<dbReference type="Pfam" id="PF03969">
    <property type="entry name" value="AFG1_ATPase"/>
    <property type="match status" value="1"/>
</dbReference>
<dbReference type="InterPro" id="IPR005654">
    <property type="entry name" value="ATPase_AFG1-like"/>
</dbReference>
<dbReference type="GO" id="GO:0005524">
    <property type="term" value="F:ATP binding"/>
    <property type="evidence" value="ECO:0007669"/>
    <property type="project" value="UniProtKB-KW"/>
</dbReference>
<dbReference type="GO" id="GO:0051301">
    <property type="term" value="P:cell division"/>
    <property type="evidence" value="ECO:0007669"/>
    <property type="project" value="UniProtKB-KW"/>
</dbReference>
<proteinExistence type="predicted"/>